<keyword evidence="2" id="KW-1185">Reference proteome</keyword>
<protein>
    <submittedName>
        <fullName evidence="3">Cuticle protein 64</fullName>
    </submittedName>
</protein>
<reference evidence="3" key="1">
    <citation type="submission" date="2025-08" db="UniProtKB">
        <authorList>
            <consortium name="RefSeq"/>
        </authorList>
    </citation>
    <scope>IDENTIFICATION</scope>
    <source>
        <tissue evidence="3">Thorax and Abdomen</tissue>
    </source>
</reference>
<evidence type="ECO:0000256" key="1">
    <source>
        <dbReference type="SAM" id="SignalP"/>
    </source>
</evidence>
<proteinExistence type="predicted"/>
<evidence type="ECO:0000313" key="2">
    <source>
        <dbReference type="Proteomes" id="UP000829291"/>
    </source>
</evidence>
<dbReference type="AlphaFoldDB" id="A0A6J0BXE8"/>
<name>A0A6J0BXE8_NEOLC</name>
<gene>
    <name evidence="3" type="primary">LOC107223671</name>
</gene>
<organism evidence="3">
    <name type="scientific">Neodiprion lecontei</name>
    <name type="common">Redheaded pine sawfly</name>
    <dbReference type="NCBI Taxonomy" id="441921"/>
    <lineage>
        <taxon>Eukaryota</taxon>
        <taxon>Metazoa</taxon>
        <taxon>Ecdysozoa</taxon>
        <taxon>Arthropoda</taxon>
        <taxon>Hexapoda</taxon>
        <taxon>Insecta</taxon>
        <taxon>Pterygota</taxon>
        <taxon>Neoptera</taxon>
        <taxon>Endopterygota</taxon>
        <taxon>Hymenoptera</taxon>
        <taxon>Tenthredinoidea</taxon>
        <taxon>Diprionidae</taxon>
        <taxon>Diprioninae</taxon>
        <taxon>Neodiprion</taxon>
    </lineage>
</organism>
<dbReference type="OrthoDB" id="7700631at2759"/>
<keyword evidence="1" id="KW-0732">Signal</keyword>
<accession>A0A6J0BXE8</accession>
<dbReference type="RefSeq" id="XP_015518911.1">
    <property type="nucleotide sequence ID" value="XM_015663425.2"/>
</dbReference>
<feature type="chain" id="PRO_5044636908" evidence="1">
    <location>
        <begin position="19"/>
        <end position="137"/>
    </location>
</feature>
<dbReference type="KEGG" id="nlo:107223671"/>
<dbReference type="GeneID" id="107223671"/>
<feature type="signal peptide" evidence="1">
    <location>
        <begin position="1"/>
        <end position="18"/>
    </location>
</feature>
<sequence length="137" mass="13630">MNALTFVAIVALASAVCGEESKAPKKQDKRGVLGLGYGGYGGHGLHGGLALGGYGYSGLGHGYVAAPAYTVDHTIAAPVAVSHGAHSISSGPILSAPIRVGYEHGLGYSGHNLGYSGHGLGYSGFGLGHGLGYGHGW</sequence>
<evidence type="ECO:0000313" key="3">
    <source>
        <dbReference type="RefSeq" id="XP_015518911.1"/>
    </source>
</evidence>
<dbReference type="Proteomes" id="UP000829291">
    <property type="component" value="Chromosome 4"/>
</dbReference>